<dbReference type="GO" id="GO:0016020">
    <property type="term" value="C:membrane"/>
    <property type="evidence" value="ECO:0007669"/>
    <property type="project" value="UniProtKB-SubCell"/>
</dbReference>
<evidence type="ECO:0000256" key="6">
    <source>
        <dbReference type="ARBA" id="ARBA00023136"/>
    </source>
</evidence>
<dbReference type="AlphaFoldDB" id="A0AAD2Q235"/>
<dbReference type="InterPro" id="IPR022764">
    <property type="entry name" value="Peptidase_S54_rhomboid_dom"/>
</dbReference>
<keyword evidence="5 7" id="KW-1133">Transmembrane helix</keyword>
<accession>A0AAD2Q235</accession>
<dbReference type="PANTHER" id="PTHR43731:SF14">
    <property type="entry name" value="PRESENILIN-ASSOCIATED RHOMBOID-LIKE PROTEIN, MITOCHONDRIAL"/>
    <property type="match status" value="1"/>
</dbReference>
<dbReference type="SUPFAM" id="SSF144091">
    <property type="entry name" value="Rhomboid-like"/>
    <property type="match status" value="1"/>
</dbReference>
<organism evidence="9 10">
    <name type="scientific">Mycena citricolor</name>
    <dbReference type="NCBI Taxonomy" id="2018698"/>
    <lineage>
        <taxon>Eukaryota</taxon>
        <taxon>Fungi</taxon>
        <taxon>Dikarya</taxon>
        <taxon>Basidiomycota</taxon>
        <taxon>Agaricomycotina</taxon>
        <taxon>Agaricomycetes</taxon>
        <taxon>Agaricomycetidae</taxon>
        <taxon>Agaricales</taxon>
        <taxon>Marasmiineae</taxon>
        <taxon>Mycenaceae</taxon>
        <taxon>Mycena</taxon>
    </lineage>
</organism>
<dbReference type="InterPro" id="IPR050925">
    <property type="entry name" value="Rhomboid_protease_S54"/>
</dbReference>
<feature type="transmembrane region" description="Helical" evidence="7">
    <location>
        <begin position="55"/>
        <end position="71"/>
    </location>
</feature>
<dbReference type="Pfam" id="PF01694">
    <property type="entry name" value="Rhomboid"/>
    <property type="match status" value="1"/>
</dbReference>
<evidence type="ECO:0000256" key="4">
    <source>
        <dbReference type="ARBA" id="ARBA00022801"/>
    </source>
</evidence>
<comment type="subcellular location">
    <subcellularLocation>
        <location evidence="1">Membrane</location>
        <topology evidence="1">Multi-pass membrane protein</topology>
    </subcellularLocation>
</comment>
<evidence type="ECO:0000313" key="10">
    <source>
        <dbReference type="Proteomes" id="UP001295794"/>
    </source>
</evidence>
<dbReference type="Gene3D" id="1.20.1540.10">
    <property type="entry name" value="Rhomboid-like"/>
    <property type="match status" value="1"/>
</dbReference>
<keyword evidence="6 7" id="KW-0472">Membrane</keyword>
<protein>
    <recommendedName>
        <fullName evidence="8">Peptidase S54 rhomboid domain-containing protein</fullName>
    </recommendedName>
</protein>
<comment type="caution">
    <text evidence="9">The sequence shown here is derived from an EMBL/GenBank/DDBJ whole genome shotgun (WGS) entry which is preliminary data.</text>
</comment>
<keyword evidence="3 7" id="KW-0812">Transmembrane</keyword>
<dbReference type="GO" id="GO:0004252">
    <property type="term" value="F:serine-type endopeptidase activity"/>
    <property type="evidence" value="ECO:0007669"/>
    <property type="project" value="InterPro"/>
</dbReference>
<evidence type="ECO:0000256" key="1">
    <source>
        <dbReference type="ARBA" id="ARBA00004141"/>
    </source>
</evidence>
<feature type="non-terminal residue" evidence="9">
    <location>
        <position position="428"/>
    </location>
</feature>
<evidence type="ECO:0000256" key="7">
    <source>
        <dbReference type="SAM" id="Phobius"/>
    </source>
</evidence>
<evidence type="ECO:0000313" key="9">
    <source>
        <dbReference type="EMBL" id="CAK5267640.1"/>
    </source>
</evidence>
<keyword evidence="4" id="KW-0378">Hydrolase</keyword>
<dbReference type="Proteomes" id="UP001295794">
    <property type="component" value="Unassembled WGS sequence"/>
</dbReference>
<feature type="transmembrane region" description="Helical" evidence="7">
    <location>
        <begin position="357"/>
        <end position="377"/>
    </location>
</feature>
<dbReference type="InterPro" id="IPR035952">
    <property type="entry name" value="Rhomboid-like_sf"/>
</dbReference>
<comment type="similarity">
    <text evidence="2">Belongs to the peptidase S54 family.</text>
</comment>
<feature type="domain" description="Peptidase S54 rhomboid" evidence="8">
    <location>
        <begin position="325"/>
        <end position="398"/>
    </location>
</feature>
<dbReference type="PANTHER" id="PTHR43731">
    <property type="entry name" value="RHOMBOID PROTEASE"/>
    <property type="match status" value="1"/>
</dbReference>
<gene>
    <name evidence="9" type="ORF">MYCIT1_LOCUS10329</name>
</gene>
<evidence type="ECO:0000259" key="8">
    <source>
        <dbReference type="Pfam" id="PF01694"/>
    </source>
</evidence>
<dbReference type="GO" id="GO:0006465">
    <property type="term" value="P:signal peptide processing"/>
    <property type="evidence" value="ECO:0007669"/>
    <property type="project" value="TreeGrafter"/>
</dbReference>
<keyword evidence="10" id="KW-1185">Reference proteome</keyword>
<reference evidence="9" key="1">
    <citation type="submission" date="2023-11" db="EMBL/GenBank/DDBJ databases">
        <authorList>
            <person name="De Vega J J."/>
            <person name="De Vega J J."/>
        </authorList>
    </citation>
    <scope>NUCLEOTIDE SEQUENCE</scope>
</reference>
<feature type="transmembrane region" description="Helical" evidence="7">
    <location>
        <begin position="323"/>
        <end position="345"/>
    </location>
</feature>
<feature type="transmembrane region" description="Helical" evidence="7">
    <location>
        <begin position="389"/>
        <end position="409"/>
    </location>
</feature>
<evidence type="ECO:0000256" key="2">
    <source>
        <dbReference type="ARBA" id="ARBA00009045"/>
    </source>
</evidence>
<feature type="transmembrane region" description="Helical" evidence="7">
    <location>
        <begin position="247"/>
        <end position="271"/>
    </location>
</feature>
<name>A0AAD2Q235_9AGAR</name>
<evidence type="ECO:0000256" key="3">
    <source>
        <dbReference type="ARBA" id="ARBA00022692"/>
    </source>
</evidence>
<dbReference type="EMBL" id="CAVNYO010000129">
    <property type="protein sequence ID" value="CAK5267640.1"/>
    <property type="molecule type" value="Genomic_DNA"/>
</dbReference>
<evidence type="ECO:0000256" key="5">
    <source>
        <dbReference type="ARBA" id="ARBA00022989"/>
    </source>
</evidence>
<proteinExistence type="inferred from homology"/>
<sequence>NRLSRPFIGRLSFSSSIPRHTVLEKIPTVFPSIRNSTTTPSLVARIRRQPVRQQTIFVVLGSFFVFTWAAISTNLETDEWVARLTRGQGSRTWPNTIRSVDLKRAADISLAQELRDNLKKLADSTEGLPNVIRNFVVYGYGSVAQAYLNVTDGKRLCWKIGLLNVGVWLAWRSNGLRSYMQRNFAHDVLSGKSRTLLTSILSSRYSVVLLLNLLFLDGFGSSSSFHMTKRMNESIGAPLEATSAYHFLAFFVSAGLFSGLVSHIVHLKIIYPRMIARLSRQDSHSASRPDTWAAALRTANAPTPRLRLLRFFRRSEAPENPSLMPRAGATGVLYAMMMLTALGFPDAEISPYYPPSWSLPLQWCMSVMLVFDVVGIWRGWKFFDHFAHLAGAAFAAIYYNYGTQLWIWLRINSVDEPPSKSSHPSQRS</sequence>